<dbReference type="CDD" id="cd00090">
    <property type="entry name" value="HTH_ARSR"/>
    <property type="match status" value="1"/>
</dbReference>
<evidence type="ECO:0000256" key="1">
    <source>
        <dbReference type="ARBA" id="ARBA00023015"/>
    </source>
</evidence>
<name>A0A845QAY8_9HYPH</name>
<dbReference type="PANTHER" id="PTHR33164">
    <property type="entry name" value="TRANSCRIPTIONAL REGULATOR, MARR FAMILY"/>
    <property type="match status" value="1"/>
</dbReference>
<keyword evidence="1" id="KW-0805">Transcription regulation</keyword>
<dbReference type="GeneID" id="300654518"/>
<sequence length="161" mass="18210">MIKDPPKAAPQPDPREIEEALEFSTLLQEFGRLLSGEYDRRMPMSRSGSQILGLLMERDGRTQTELAEDMGIHKVSVGPHVDELEKSGLVERRPHPTDRRSKQIWLTDYFHSVKFLGQGVFTMIHARAKEGISPDDYAHALKVLSRMRDNVKALKEETGGA</sequence>
<dbReference type="GO" id="GO:0003700">
    <property type="term" value="F:DNA-binding transcription factor activity"/>
    <property type="evidence" value="ECO:0007669"/>
    <property type="project" value="InterPro"/>
</dbReference>
<dbReference type="PRINTS" id="PR00598">
    <property type="entry name" value="HTHMARR"/>
</dbReference>
<keyword evidence="6" id="KW-1185">Reference proteome</keyword>
<keyword evidence="3" id="KW-0804">Transcription</keyword>
<dbReference type="Gene3D" id="1.10.10.10">
    <property type="entry name" value="Winged helix-like DNA-binding domain superfamily/Winged helix DNA-binding domain"/>
    <property type="match status" value="1"/>
</dbReference>
<evidence type="ECO:0000313" key="5">
    <source>
        <dbReference type="EMBL" id="NBG95815.1"/>
    </source>
</evidence>
<accession>A0A845QAY8</accession>
<dbReference type="InterPro" id="IPR011991">
    <property type="entry name" value="ArsR-like_HTH"/>
</dbReference>
<dbReference type="PROSITE" id="PS50995">
    <property type="entry name" value="HTH_MARR_2"/>
    <property type="match status" value="1"/>
</dbReference>
<dbReference type="RefSeq" id="WP_027837739.1">
    <property type="nucleotide sequence ID" value="NZ_BMHN01000001.1"/>
</dbReference>
<reference evidence="5 6" key="1">
    <citation type="journal article" date="2016" name="Int. J. Syst. Evol. Microbiol.">
        <title>Pyruvatibacter mobilis gen. nov., sp. nov., a marine bacterium from the culture broth of Picochlorum sp. 122.</title>
        <authorList>
            <person name="Wang G."/>
            <person name="Tang M."/>
            <person name="Wu H."/>
            <person name="Dai S."/>
            <person name="Li T."/>
            <person name="Chen C."/>
            <person name="He H."/>
            <person name="Fan J."/>
            <person name="Xiang W."/>
            <person name="Li X."/>
        </authorList>
    </citation>
    <scope>NUCLEOTIDE SEQUENCE [LARGE SCALE GENOMIC DNA]</scope>
    <source>
        <strain evidence="5 6">GYP-11</strain>
    </source>
</reference>
<dbReference type="InterPro" id="IPR036388">
    <property type="entry name" value="WH-like_DNA-bd_sf"/>
</dbReference>
<evidence type="ECO:0000256" key="2">
    <source>
        <dbReference type="ARBA" id="ARBA00023125"/>
    </source>
</evidence>
<evidence type="ECO:0000313" key="6">
    <source>
        <dbReference type="Proteomes" id="UP000470384"/>
    </source>
</evidence>
<dbReference type="SUPFAM" id="SSF46785">
    <property type="entry name" value="Winged helix' DNA-binding domain"/>
    <property type="match status" value="1"/>
</dbReference>
<dbReference type="AlphaFoldDB" id="A0A845QAY8"/>
<protein>
    <submittedName>
        <fullName evidence="5">MarR family transcriptional regulator</fullName>
    </submittedName>
</protein>
<dbReference type="Pfam" id="PF12802">
    <property type="entry name" value="MarR_2"/>
    <property type="match status" value="1"/>
</dbReference>
<proteinExistence type="predicted"/>
<organism evidence="5 6">
    <name type="scientific">Pyruvatibacter mobilis</name>
    <dbReference type="NCBI Taxonomy" id="1712261"/>
    <lineage>
        <taxon>Bacteria</taxon>
        <taxon>Pseudomonadati</taxon>
        <taxon>Pseudomonadota</taxon>
        <taxon>Alphaproteobacteria</taxon>
        <taxon>Hyphomicrobiales</taxon>
        <taxon>Parvibaculaceae</taxon>
        <taxon>Pyruvatibacter</taxon>
    </lineage>
</organism>
<feature type="domain" description="HTH marR-type" evidence="4">
    <location>
        <begin position="20"/>
        <end position="149"/>
    </location>
</feature>
<dbReference type="GO" id="GO:0006950">
    <property type="term" value="P:response to stress"/>
    <property type="evidence" value="ECO:0007669"/>
    <property type="project" value="TreeGrafter"/>
</dbReference>
<dbReference type="EMBL" id="WXYQ01000006">
    <property type="protein sequence ID" value="NBG95815.1"/>
    <property type="molecule type" value="Genomic_DNA"/>
</dbReference>
<comment type="caution">
    <text evidence="5">The sequence shown here is derived from an EMBL/GenBank/DDBJ whole genome shotgun (WGS) entry which is preliminary data.</text>
</comment>
<dbReference type="InterPro" id="IPR000835">
    <property type="entry name" value="HTH_MarR-typ"/>
</dbReference>
<keyword evidence="2" id="KW-0238">DNA-binding</keyword>
<evidence type="ECO:0000259" key="4">
    <source>
        <dbReference type="PROSITE" id="PS50995"/>
    </source>
</evidence>
<evidence type="ECO:0000256" key="3">
    <source>
        <dbReference type="ARBA" id="ARBA00023163"/>
    </source>
</evidence>
<dbReference type="SMART" id="SM00347">
    <property type="entry name" value="HTH_MARR"/>
    <property type="match status" value="1"/>
</dbReference>
<dbReference type="GO" id="GO:0003677">
    <property type="term" value="F:DNA binding"/>
    <property type="evidence" value="ECO:0007669"/>
    <property type="project" value="UniProtKB-KW"/>
</dbReference>
<dbReference type="PANTHER" id="PTHR33164:SF64">
    <property type="entry name" value="TRANSCRIPTIONAL REGULATOR SLYA"/>
    <property type="match status" value="1"/>
</dbReference>
<gene>
    <name evidence="5" type="ORF">GTQ45_08720</name>
</gene>
<dbReference type="OrthoDB" id="582199at2"/>
<dbReference type="Proteomes" id="UP000470384">
    <property type="component" value="Unassembled WGS sequence"/>
</dbReference>
<dbReference type="InterPro" id="IPR036390">
    <property type="entry name" value="WH_DNA-bd_sf"/>
</dbReference>
<dbReference type="InterPro" id="IPR039422">
    <property type="entry name" value="MarR/SlyA-like"/>
</dbReference>